<evidence type="ECO:0000259" key="8">
    <source>
        <dbReference type="Pfam" id="PF00924"/>
    </source>
</evidence>
<comment type="similarity">
    <text evidence="2">Belongs to the MscS (TC 1.A.23) family.</text>
</comment>
<evidence type="ECO:0000256" key="2">
    <source>
        <dbReference type="ARBA" id="ARBA00008017"/>
    </source>
</evidence>
<dbReference type="Pfam" id="PF21088">
    <property type="entry name" value="MS_channel_1st"/>
    <property type="match status" value="1"/>
</dbReference>
<dbReference type="InterPro" id="IPR006685">
    <property type="entry name" value="MscS_channel_2nd"/>
</dbReference>
<evidence type="ECO:0000313" key="12">
    <source>
        <dbReference type="Proteomes" id="UP000429211"/>
    </source>
</evidence>
<keyword evidence="3" id="KW-1003">Cell membrane</keyword>
<dbReference type="GeneID" id="31605517"/>
<dbReference type="InterPro" id="IPR023408">
    <property type="entry name" value="MscS_beta-dom_sf"/>
</dbReference>
<dbReference type="GO" id="GO:0008381">
    <property type="term" value="F:mechanosensitive monoatomic ion channel activity"/>
    <property type="evidence" value="ECO:0007669"/>
    <property type="project" value="InterPro"/>
</dbReference>
<dbReference type="OMA" id="RNGNEMV"/>
<name>A0A6N2QZ27_9BIFI</name>
<dbReference type="EMBL" id="CACRSP010000002">
    <property type="protein sequence ID" value="VYS73842.1"/>
    <property type="molecule type" value="Genomic_DNA"/>
</dbReference>
<evidence type="ECO:0000256" key="1">
    <source>
        <dbReference type="ARBA" id="ARBA00004651"/>
    </source>
</evidence>
<evidence type="ECO:0000256" key="4">
    <source>
        <dbReference type="ARBA" id="ARBA00022692"/>
    </source>
</evidence>
<evidence type="ECO:0000259" key="9">
    <source>
        <dbReference type="Pfam" id="PF21088"/>
    </source>
</evidence>
<feature type="transmembrane region" description="Helical" evidence="7">
    <location>
        <begin position="53"/>
        <end position="75"/>
    </location>
</feature>
<dbReference type="InterPro" id="IPR010920">
    <property type="entry name" value="LSM_dom_sf"/>
</dbReference>
<dbReference type="EMBL" id="WDPD01000016">
    <property type="protein sequence ID" value="KAB7459140.1"/>
    <property type="molecule type" value="Genomic_DNA"/>
</dbReference>
<dbReference type="Gene3D" id="1.10.287.1260">
    <property type="match status" value="1"/>
</dbReference>
<keyword evidence="6 7" id="KW-0472">Membrane</keyword>
<feature type="domain" description="Mechanosensitive ion channel MscS" evidence="8">
    <location>
        <begin position="99"/>
        <end position="160"/>
    </location>
</feature>
<dbReference type="GO" id="GO:0005886">
    <property type="term" value="C:plasma membrane"/>
    <property type="evidence" value="ECO:0007669"/>
    <property type="project" value="UniProtKB-SubCell"/>
</dbReference>
<evidence type="ECO:0000256" key="3">
    <source>
        <dbReference type="ARBA" id="ARBA00022475"/>
    </source>
</evidence>
<dbReference type="InterPro" id="IPR049142">
    <property type="entry name" value="MS_channel_1st"/>
</dbReference>
<feature type="transmembrane region" description="Helical" evidence="7">
    <location>
        <begin position="81"/>
        <end position="97"/>
    </location>
</feature>
<gene>
    <name evidence="11" type="primary">ykuT</name>
    <name evidence="11" type="ORF">BDLFYP24_00683</name>
    <name evidence="10" type="ORF">GBB04_10235</name>
</gene>
<dbReference type="PANTHER" id="PTHR30221:SF1">
    <property type="entry name" value="SMALL-CONDUCTANCE MECHANOSENSITIVE CHANNEL"/>
    <property type="match status" value="1"/>
</dbReference>
<accession>A0A6N2QZ27</accession>
<dbReference type="AlphaFoldDB" id="A0A6N2QZ27"/>
<evidence type="ECO:0000313" key="10">
    <source>
        <dbReference type="EMBL" id="KAB7459140.1"/>
    </source>
</evidence>
<evidence type="ECO:0000256" key="7">
    <source>
        <dbReference type="SAM" id="Phobius"/>
    </source>
</evidence>
<comment type="subcellular location">
    <subcellularLocation>
        <location evidence="1">Cell membrane</location>
        <topology evidence="1">Multi-pass membrane protein</topology>
    </subcellularLocation>
</comment>
<evidence type="ECO:0000256" key="6">
    <source>
        <dbReference type="ARBA" id="ARBA00023136"/>
    </source>
</evidence>
<dbReference type="SUPFAM" id="SSF50182">
    <property type="entry name" value="Sm-like ribonucleoproteins"/>
    <property type="match status" value="1"/>
</dbReference>
<sequence length="262" mass="28358">MDPLEIIWKWLQSNYGKLVFLAIVVLIAIIIDKALTRVVRKILDRSQVPNASIFVNILRVVVWVLAVATVLQPVFGVNPTTLFTALGIGGLAVSLGLKDTIANVIGGFGLMLGHVIQPGDYVSVSGTKGVVKDINWRQTIVRERNGNEMVIPNSILNTASLEKLDPINECLVQVPFTAKAGIDPDQMEQDIIAAVEKETKGLANTQYPTKVKLTGFSPYGIEGMVYAFAKSDLLLSTMADAVARAIANAEYLEHGAIATDEQ</sequence>
<evidence type="ECO:0000256" key="5">
    <source>
        <dbReference type="ARBA" id="ARBA00022989"/>
    </source>
</evidence>
<evidence type="ECO:0000313" key="11">
    <source>
        <dbReference type="EMBL" id="VYS73842.1"/>
    </source>
</evidence>
<dbReference type="PANTHER" id="PTHR30221">
    <property type="entry name" value="SMALL-CONDUCTANCE MECHANOSENSITIVE CHANNEL"/>
    <property type="match status" value="1"/>
</dbReference>
<keyword evidence="5 7" id="KW-1133">Transmembrane helix</keyword>
<protein>
    <submittedName>
        <fullName evidence="10">Mechanosensitive ion channel</fullName>
    </submittedName>
    <submittedName>
        <fullName evidence="11">Putative MscS family protein YkuT</fullName>
    </submittedName>
</protein>
<reference evidence="10 12" key="1">
    <citation type="journal article" date="2019" name="Nat. Med.">
        <title>A library of human gut bacterial isolates paired with longitudinal multiomics data enables mechanistic microbiome research.</title>
        <authorList>
            <person name="Poyet M."/>
            <person name="Groussin M."/>
            <person name="Gibbons S.M."/>
            <person name="Avila-Pacheco J."/>
            <person name="Jiang X."/>
            <person name="Kearney S.M."/>
            <person name="Perrotta A.R."/>
            <person name="Berdy B."/>
            <person name="Zhao S."/>
            <person name="Lieberman T.D."/>
            <person name="Swanson P.K."/>
            <person name="Smith M."/>
            <person name="Roesemann S."/>
            <person name="Alexander J.E."/>
            <person name="Rich S.A."/>
            <person name="Livny J."/>
            <person name="Vlamakis H."/>
            <person name="Clish C."/>
            <person name="Bullock K."/>
            <person name="Deik A."/>
            <person name="Scott J."/>
            <person name="Pierce K.A."/>
            <person name="Xavier R.J."/>
            <person name="Alm E.J."/>
        </authorList>
    </citation>
    <scope>NUCLEOTIDE SEQUENCE [LARGE SCALE GENOMIC DNA]</scope>
    <source>
        <strain evidence="10 12">BIOML-A2</strain>
    </source>
</reference>
<dbReference type="InterPro" id="IPR011014">
    <property type="entry name" value="MscS_channel_TM-2"/>
</dbReference>
<dbReference type="RefSeq" id="WP_003842766.1">
    <property type="nucleotide sequence ID" value="NZ_BCYE01000026.1"/>
</dbReference>
<dbReference type="Proteomes" id="UP000429211">
    <property type="component" value="Unassembled WGS sequence"/>
</dbReference>
<dbReference type="SUPFAM" id="SSF82861">
    <property type="entry name" value="Mechanosensitive channel protein MscS (YggB), transmembrane region"/>
    <property type="match status" value="1"/>
</dbReference>
<proteinExistence type="inferred from homology"/>
<dbReference type="InterPro" id="IPR045275">
    <property type="entry name" value="MscS_archaea/bacteria_type"/>
</dbReference>
<keyword evidence="4 7" id="KW-0812">Transmembrane</keyword>
<reference evidence="11" key="2">
    <citation type="submission" date="2019-11" db="EMBL/GenBank/DDBJ databases">
        <authorList>
            <person name="Feng L."/>
        </authorList>
    </citation>
    <scope>NUCLEOTIDE SEQUENCE</scope>
    <source>
        <strain evidence="11">BdentiumLFYP24</strain>
    </source>
</reference>
<dbReference type="Pfam" id="PF00924">
    <property type="entry name" value="MS_channel_2nd"/>
    <property type="match status" value="1"/>
</dbReference>
<organism evidence="11">
    <name type="scientific">Bifidobacterium dentium</name>
    <dbReference type="NCBI Taxonomy" id="1689"/>
    <lineage>
        <taxon>Bacteria</taxon>
        <taxon>Bacillati</taxon>
        <taxon>Actinomycetota</taxon>
        <taxon>Actinomycetes</taxon>
        <taxon>Bifidobacteriales</taxon>
        <taxon>Bifidobacteriaceae</taxon>
        <taxon>Bifidobacterium</taxon>
    </lineage>
</organism>
<feature type="domain" description="Mechanosensitive ion channel transmembrane helices 2/3" evidence="9">
    <location>
        <begin position="56"/>
        <end position="98"/>
    </location>
</feature>
<dbReference type="Gene3D" id="2.30.30.60">
    <property type="match status" value="1"/>
</dbReference>
<feature type="transmembrane region" description="Helical" evidence="7">
    <location>
        <begin position="15"/>
        <end position="32"/>
    </location>
</feature>